<dbReference type="EMBL" id="GL877421">
    <property type="protein sequence ID" value="ELA47278.1"/>
    <property type="molecule type" value="Genomic_DNA"/>
</dbReference>
<dbReference type="VEuPathDB" id="MicrosporidiaDB:VCUG_01274"/>
<accession>L2GVG1</accession>
<proteinExistence type="predicted"/>
<dbReference type="Proteomes" id="UP000011081">
    <property type="component" value="Unassembled WGS sequence"/>
</dbReference>
<dbReference type="InParanoid" id="L2GVG1"/>
<organism evidence="1 2">
    <name type="scientific">Vavraia culicis (isolate floridensis)</name>
    <name type="common">Microsporidian parasite</name>
    <dbReference type="NCBI Taxonomy" id="948595"/>
    <lineage>
        <taxon>Eukaryota</taxon>
        <taxon>Fungi</taxon>
        <taxon>Fungi incertae sedis</taxon>
        <taxon>Microsporidia</taxon>
        <taxon>Pleistophoridae</taxon>
        <taxon>Vavraia</taxon>
    </lineage>
</organism>
<dbReference type="AlphaFoldDB" id="L2GVG1"/>
<evidence type="ECO:0000313" key="1">
    <source>
        <dbReference type="EMBL" id="ELA47278.1"/>
    </source>
</evidence>
<evidence type="ECO:0000313" key="2">
    <source>
        <dbReference type="Proteomes" id="UP000011081"/>
    </source>
</evidence>
<name>L2GVG1_VAVCU</name>
<sequence length="180" mass="19670">MQTATELWCHPRINPSSILESSTALYTDLSSEAPYFVKARSPITIVSRVSHQNEGNTQPPILLRSLLTFIACSTHKSDLSTILLVTEVAYPVHALLRALVTSVFKKNIKERMPGFTMNLLRILLLGTPAILCTGESAKTNKLLFGSGMYGNPLDPQTPAEAAATAASRRPFYPMGGRFGY</sequence>
<dbReference type="RefSeq" id="XP_008074292.1">
    <property type="nucleotide sequence ID" value="XM_008076101.1"/>
</dbReference>
<reference evidence="2" key="1">
    <citation type="submission" date="2011-03" db="EMBL/GenBank/DDBJ databases">
        <title>The genome sequence of Vavraia culicis strain floridensis.</title>
        <authorList>
            <consortium name="The Broad Institute Genome Sequencing Platform"/>
            <person name="Cuomo C."/>
            <person name="Becnel J."/>
            <person name="Sanscrainte N."/>
            <person name="Young S.K."/>
            <person name="Zeng Q."/>
            <person name="Gargeya S."/>
            <person name="Fitzgerald M."/>
            <person name="Haas B."/>
            <person name="Abouelleil A."/>
            <person name="Alvarado L."/>
            <person name="Arachchi H.M."/>
            <person name="Berlin A."/>
            <person name="Chapman S.B."/>
            <person name="Gearin G."/>
            <person name="Goldberg J."/>
            <person name="Griggs A."/>
            <person name="Gujja S."/>
            <person name="Hansen M."/>
            <person name="Heiman D."/>
            <person name="Howarth C."/>
            <person name="Larimer J."/>
            <person name="Lui A."/>
            <person name="MacDonald P.J.P."/>
            <person name="McCowen C."/>
            <person name="Montmayeur A."/>
            <person name="Murphy C."/>
            <person name="Neiman D."/>
            <person name="Pearson M."/>
            <person name="Priest M."/>
            <person name="Roberts A."/>
            <person name="Saif S."/>
            <person name="Shea T."/>
            <person name="Sisk P."/>
            <person name="Stolte C."/>
            <person name="Sykes S."/>
            <person name="Wortman J."/>
            <person name="Nusbaum C."/>
            <person name="Birren B."/>
        </authorList>
    </citation>
    <scope>NUCLEOTIDE SEQUENCE [LARGE SCALE GENOMIC DNA]</scope>
    <source>
        <strain evidence="2">floridensis</strain>
    </source>
</reference>
<gene>
    <name evidence="1" type="ORF">VCUG_01274</name>
</gene>
<keyword evidence="2" id="KW-1185">Reference proteome</keyword>
<protein>
    <submittedName>
        <fullName evidence="1">Uncharacterized protein</fullName>
    </submittedName>
</protein>
<dbReference type="GeneID" id="19879153"/>
<dbReference type="HOGENOM" id="CLU_1497329_0_0_1"/>
<dbReference type="OrthoDB" id="10476910at2759"/>